<reference evidence="1 2" key="1">
    <citation type="submission" date="2020-10" db="EMBL/GenBank/DDBJ databases">
        <title>Aquamicrobium zhengzhouensis sp. nov., a exopolysaccharide producing bacterium isolated from farmland soil.</title>
        <authorList>
            <person name="Wang X."/>
        </authorList>
    </citation>
    <scope>NUCLEOTIDE SEQUENCE [LARGE SCALE GENOMIC DNA]</scope>
    <source>
        <strain evidence="2">cd-1</strain>
    </source>
</reference>
<protein>
    <submittedName>
        <fullName evidence="1">Uncharacterized protein</fullName>
    </submittedName>
</protein>
<name>A0ABS0SAM3_9HYPH</name>
<organism evidence="1 2">
    <name type="scientific">Aquamicrobium zhengzhouense</name>
    <dbReference type="NCBI Taxonomy" id="2781738"/>
    <lineage>
        <taxon>Bacteria</taxon>
        <taxon>Pseudomonadati</taxon>
        <taxon>Pseudomonadota</taxon>
        <taxon>Alphaproteobacteria</taxon>
        <taxon>Hyphomicrobiales</taxon>
        <taxon>Phyllobacteriaceae</taxon>
        <taxon>Aquamicrobium</taxon>
    </lineage>
</organism>
<accession>A0ABS0SAM3</accession>
<dbReference type="EMBL" id="JADGMQ010000003">
    <property type="protein sequence ID" value="MBI1620338.1"/>
    <property type="molecule type" value="Genomic_DNA"/>
</dbReference>
<sequence length="65" mass="7536">MRFTYAEKRDAARGRVYSLETWLADFGGPKSKFPQHLIDDRKRELALMRDIASDYSRAAEKEKAA</sequence>
<proteinExistence type="predicted"/>
<dbReference type="RefSeq" id="WP_198475599.1">
    <property type="nucleotide sequence ID" value="NZ_JADGMQ010000003.1"/>
</dbReference>
<gene>
    <name evidence="1" type="ORF">IOD40_06625</name>
</gene>
<dbReference type="Proteomes" id="UP000601789">
    <property type="component" value="Unassembled WGS sequence"/>
</dbReference>
<comment type="caution">
    <text evidence="1">The sequence shown here is derived from an EMBL/GenBank/DDBJ whole genome shotgun (WGS) entry which is preliminary data.</text>
</comment>
<keyword evidence="2" id="KW-1185">Reference proteome</keyword>
<evidence type="ECO:0000313" key="1">
    <source>
        <dbReference type="EMBL" id="MBI1620338.1"/>
    </source>
</evidence>
<evidence type="ECO:0000313" key="2">
    <source>
        <dbReference type="Proteomes" id="UP000601789"/>
    </source>
</evidence>